<protein>
    <submittedName>
        <fullName evidence="1">Uncharacterized protein</fullName>
    </submittedName>
</protein>
<dbReference type="AlphaFoldDB" id="A0A1J5IS94"/>
<dbReference type="EMBL" id="MNZT01000005">
    <property type="protein sequence ID" value="OIQ00010.1"/>
    <property type="molecule type" value="Genomic_DNA"/>
</dbReference>
<comment type="caution">
    <text evidence="1">The sequence shown here is derived from an EMBL/GenBank/DDBJ whole genome shotgun (WGS) entry which is preliminary data.</text>
</comment>
<dbReference type="PROSITE" id="PS51257">
    <property type="entry name" value="PROKAR_LIPOPROTEIN"/>
    <property type="match status" value="1"/>
</dbReference>
<dbReference type="Proteomes" id="UP000183245">
    <property type="component" value="Unassembled WGS sequence"/>
</dbReference>
<proteinExistence type="predicted"/>
<organism evidence="1 2">
    <name type="scientific">Candidatus Wirthbacteria bacterium CG2_30_54_11</name>
    <dbReference type="NCBI Taxonomy" id="1817892"/>
    <lineage>
        <taxon>Bacteria</taxon>
        <taxon>Candidatus Wirthbacteria</taxon>
    </lineage>
</organism>
<gene>
    <name evidence="1" type="ORF">AUK40_00290</name>
</gene>
<evidence type="ECO:0000313" key="2">
    <source>
        <dbReference type="Proteomes" id="UP000183245"/>
    </source>
</evidence>
<accession>A0A1J5IS94</accession>
<dbReference type="STRING" id="1817892.AUK40_00290"/>
<evidence type="ECO:0000313" key="1">
    <source>
        <dbReference type="EMBL" id="OIQ00010.1"/>
    </source>
</evidence>
<sequence>MNTSRVRILWFWVLLVFAGGCVLTAVWTGYQEKRTDRVVPGERIRSYEEIPLLEVGDGPVRALDH</sequence>
<reference evidence="1 2" key="1">
    <citation type="journal article" date="2016" name="Environ. Microbiol.">
        <title>Genomic resolution of a cold subsurface aquifer community provides metabolic insights for novel microbes adapted to high CO concentrations.</title>
        <authorList>
            <person name="Probst A.J."/>
            <person name="Castelle C.J."/>
            <person name="Singh A."/>
            <person name="Brown C.T."/>
            <person name="Anantharaman K."/>
            <person name="Sharon I."/>
            <person name="Hug L.A."/>
            <person name="Burstein D."/>
            <person name="Emerson J.B."/>
            <person name="Thomas B.C."/>
            <person name="Banfield J.F."/>
        </authorList>
    </citation>
    <scope>NUCLEOTIDE SEQUENCE [LARGE SCALE GENOMIC DNA]</scope>
    <source>
        <strain evidence="1">CG2_30_54_11</strain>
    </source>
</reference>
<name>A0A1J5IS94_9BACT</name>